<keyword evidence="2" id="KW-1185">Reference proteome</keyword>
<evidence type="ECO:0000313" key="1">
    <source>
        <dbReference type="EMBL" id="SHN13533.1"/>
    </source>
</evidence>
<organism evidence="1 2">
    <name type="scientific">Cryptosporangium aurantiacum</name>
    <dbReference type="NCBI Taxonomy" id="134849"/>
    <lineage>
        <taxon>Bacteria</taxon>
        <taxon>Bacillati</taxon>
        <taxon>Actinomycetota</taxon>
        <taxon>Actinomycetes</taxon>
        <taxon>Cryptosporangiales</taxon>
        <taxon>Cryptosporangiaceae</taxon>
        <taxon>Cryptosporangium</taxon>
    </lineage>
</organism>
<dbReference type="AlphaFoldDB" id="A0A1M7P9S5"/>
<accession>A0A1M7P9S5</accession>
<protein>
    <submittedName>
        <fullName evidence="1">Putative baseplate assembly protein</fullName>
    </submittedName>
</protein>
<dbReference type="RefSeq" id="WP_073255560.1">
    <property type="nucleotide sequence ID" value="NZ_FRCS01000003.1"/>
</dbReference>
<proteinExistence type="predicted"/>
<dbReference type="OrthoDB" id="9027184at2"/>
<dbReference type="Proteomes" id="UP000184440">
    <property type="component" value="Unassembled WGS sequence"/>
</dbReference>
<dbReference type="EMBL" id="FRCS01000003">
    <property type="protein sequence ID" value="SHN13533.1"/>
    <property type="molecule type" value="Genomic_DNA"/>
</dbReference>
<gene>
    <name evidence="1" type="ORF">SAMN05443668_103102</name>
</gene>
<sequence>MTGAPLVWDGGRLDGTAWQGIRFLSIAFLPDGAGATVTAHLNQPAAGLSADDVVVEGGRRLPPPPHTVTVGSRTVDVEFDGLGDHSPYTIALTDGGGARLHPFFAAAQFRFTIDCPCGDCRESPITATSAPMRPPAVDLLSKDYHQFVALLSDWVTVTNPSMTDLSSAAFERVLLELLAWAGDMTSYYQDRVAGEAFVDTARQRFSLRQHAALLGTRLDDGRAPVTVLSFSPAQTGFVPAGLPVRMRTAPDEVPVTFTVTARTRVVAENATDRLRVAAFPGAQDALVPRGAREVLLWGHDAQLRDGDRLAFVQGTFAQVVTVSEAPQRILEPGWVARPEDSFDPDTDAPAAVTRLRWAEPLVQALRPWGPERLALHANCADARFGTPRRATFSPGVGRLPPGEIGIPISGHTSIAARGPAGSRLLRALRVPEWPVVHDGEDGSPAVDVLVNDEVWTRVEHLHRSRSYDLHYTAAADEEGAVWLRFGDGVDGHEITLDDAGQPTVRIELRYRLGDPLVGNVGIGTLVDIVAPGSGADRSALDALGGVTVTNVLPATAGRAPATQDRIRQDLPASLRHGPLQRAVALADYAAVAAQVPGVGRAAAREAGGPFNTVLVLVDPAGGAVLDEELRLRVSAHLDALRMAGREHVVLSAEYVPLEVELLVCAQPGTDQQRVRDRVLAELRPGSAGHPGWFHPDRLSFGDAVRLGDLLAFVQSVPGVRSVKATTFRRLADRTGPAVLNVIGLGLTKVARLDADPDLPENGTLEVRVVGLDADGTAFVIDENAGVGS</sequence>
<evidence type="ECO:0000313" key="2">
    <source>
        <dbReference type="Proteomes" id="UP000184440"/>
    </source>
</evidence>
<reference evidence="1 2" key="1">
    <citation type="submission" date="2016-11" db="EMBL/GenBank/DDBJ databases">
        <authorList>
            <person name="Jaros S."/>
            <person name="Januszkiewicz K."/>
            <person name="Wedrychowicz H."/>
        </authorList>
    </citation>
    <scope>NUCLEOTIDE SEQUENCE [LARGE SCALE GENOMIC DNA]</scope>
    <source>
        <strain evidence="1 2">DSM 46144</strain>
    </source>
</reference>
<name>A0A1M7P9S5_9ACTN</name>
<dbReference type="STRING" id="134849.SAMN05443668_103102"/>